<keyword evidence="2" id="KW-1185">Reference proteome</keyword>
<organism evidence="1 2">
    <name type="scientific">Porites evermanni</name>
    <dbReference type="NCBI Taxonomy" id="104178"/>
    <lineage>
        <taxon>Eukaryota</taxon>
        <taxon>Metazoa</taxon>
        <taxon>Cnidaria</taxon>
        <taxon>Anthozoa</taxon>
        <taxon>Hexacorallia</taxon>
        <taxon>Scleractinia</taxon>
        <taxon>Fungiina</taxon>
        <taxon>Poritidae</taxon>
        <taxon>Porites</taxon>
    </lineage>
</organism>
<name>A0ABN8LKX2_9CNID</name>
<dbReference type="Proteomes" id="UP001159427">
    <property type="component" value="Unassembled WGS sequence"/>
</dbReference>
<dbReference type="EMBL" id="CALNXI010000044">
    <property type="protein sequence ID" value="CAH3016586.1"/>
    <property type="molecule type" value="Genomic_DNA"/>
</dbReference>
<proteinExistence type="predicted"/>
<comment type="caution">
    <text evidence="1">The sequence shown here is derived from an EMBL/GenBank/DDBJ whole genome shotgun (WGS) entry which is preliminary data.</text>
</comment>
<evidence type="ECO:0000313" key="1">
    <source>
        <dbReference type="EMBL" id="CAH3016586.1"/>
    </source>
</evidence>
<evidence type="ECO:0000313" key="2">
    <source>
        <dbReference type="Proteomes" id="UP001159427"/>
    </source>
</evidence>
<gene>
    <name evidence="1" type="ORF">PEVE_00030927</name>
</gene>
<protein>
    <submittedName>
        <fullName evidence="1">Uncharacterized protein</fullName>
    </submittedName>
</protein>
<feature type="non-terminal residue" evidence="1">
    <location>
        <position position="1"/>
    </location>
</feature>
<reference evidence="1 2" key="1">
    <citation type="submission" date="2022-05" db="EMBL/GenBank/DDBJ databases">
        <authorList>
            <consortium name="Genoscope - CEA"/>
            <person name="William W."/>
        </authorList>
    </citation>
    <scope>NUCLEOTIDE SEQUENCE [LARGE SCALE GENOMIC DNA]</scope>
</reference>
<accession>A0ABN8LKX2</accession>
<sequence length="123" mass="14240">AFSSGFDEFSLTCPYQKLKKPWKGIYRLLAPVYGHEALQGFMELRDLIINLRLSARSCGSSYLPMHKDLEVMFESTVEPRYNEGPKFRRSRLFFIYFRAKRGALGGLSLIISSSAKRVYRAWC</sequence>